<evidence type="ECO:0000256" key="1">
    <source>
        <dbReference type="SAM" id="Phobius"/>
    </source>
</evidence>
<evidence type="ECO:0000313" key="3">
    <source>
        <dbReference type="Proteomes" id="UP000762676"/>
    </source>
</evidence>
<dbReference type="GO" id="GO:0016020">
    <property type="term" value="C:membrane"/>
    <property type="evidence" value="ECO:0007669"/>
    <property type="project" value="TreeGrafter"/>
</dbReference>
<dbReference type="AlphaFoldDB" id="A0AAV4ENM3"/>
<keyword evidence="3" id="KW-1185">Reference proteome</keyword>
<evidence type="ECO:0000313" key="2">
    <source>
        <dbReference type="EMBL" id="GFR62708.1"/>
    </source>
</evidence>
<proteinExistence type="predicted"/>
<sequence length="248" mass="28517">MGKIARTIESFQRFLLGAFYRYGYFLACHPFWFLVVPTIVCGALSAGILMMDPESDSEVLYAPMKSRAIKDRDTVERYFPELSGQNFNLFSQNRLVPVGFAIFRSRKRRTIFHEDVLEQIRELRDEITSITVIDKGKNYTYTDLCARSKGACFIDGEFLLGPTFKAALKMGLVKYPIWQVQNQTVNMRRIVGDVTVSEGILEAANSIQLAFPMRRDTPEMERLSLKWELEYLQLIKTVNLSKSEVLVL</sequence>
<keyword evidence="1" id="KW-0472">Membrane</keyword>
<dbReference type="InterPro" id="IPR051697">
    <property type="entry name" value="Patched_domain-protein"/>
</dbReference>
<reference evidence="2 3" key="1">
    <citation type="journal article" date="2021" name="Elife">
        <title>Chloroplast acquisition without the gene transfer in kleptoplastic sea slugs, Plakobranchus ocellatus.</title>
        <authorList>
            <person name="Maeda T."/>
            <person name="Takahashi S."/>
            <person name="Yoshida T."/>
            <person name="Shimamura S."/>
            <person name="Takaki Y."/>
            <person name="Nagai Y."/>
            <person name="Toyoda A."/>
            <person name="Suzuki Y."/>
            <person name="Arimoto A."/>
            <person name="Ishii H."/>
            <person name="Satoh N."/>
            <person name="Nishiyama T."/>
            <person name="Hasebe M."/>
            <person name="Maruyama T."/>
            <person name="Minagawa J."/>
            <person name="Obokata J."/>
            <person name="Shigenobu S."/>
        </authorList>
    </citation>
    <scope>NUCLEOTIDE SEQUENCE [LARGE SCALE GENOMIC DNA]</scope>
</reference>
<dbReference type="Proteomes" id="UP000762676">
    <property type="component" value="Unassembled WGS sequence"/>
</dbReference>
<accession>A0AAV4ENM3</accession>
<keyword evidence="1" id="KW-1133">Transmembrane helix</keyword>
<feature type="transmembrane region" description="Helical" evidence="1">
    <location>
        <begin position="31"/>
        <end position="51"/>
    </location>
</feature>
<dbReference type="EMBL" id="BMAT01000250">
    <property type="protein sequence ID" value="GFR62708.1"/>
    <property type="molecule type" value="Genomic_DNA"/>
</dbReference>
<comment type="caution">
    <text evidence="2">The sequence shown here is derived from an EMBL/GenBank/DDBJ whole genome shotgun (WGS) entry which is preliminary data.</text>
</comment>
<protein>
    <submittedName>
        <fullName evidence="2">Patched domain-containing protein 3</fullName>
    </submittedName>
</protein>
<organism evidence="2 3">
    <name type="scientific">Elysia marginata</name>
    <dbReference type="NCBI Taxonomy" id="1093978"/>
    <lineage>
        <taxon>Eukaryota</taxon>
        <taxon>Metazoa</taxon>
        <taxon>Spiralia</taxon>
        <taxon>Lophotrochozoa</taxon>
        <taxon>Mollusca</taxon>
        <taxon>Gastropoda</taxon>
        <taxon>Heterobranchia</taxon>
        <taxon>Euthyneura</taxon>
        <taxon>Panpulmonata</taxon>
        <taxon>Sacoglossa</taxon>
        <taxon>Placobranchoidea</taxon>
        <taxon>Plakobranchidae</taxon>
        <taxon>Elysia</taxon>
    </lineage>
</organism>
<dbReference type="PANTHER" id="PTHR10796:SF92">
    <property type="entry name" value="PATCHED-RELATED, ISOFORM A"/>
    <property type="match status" value="1"/>
</dbReference>
<keyword evidence="1" id="KW-0812">Transmembrane</keyword>
<dbReference type="PANTHER" id="PTHR10796">
    <property type="entry name" value="PATCHED-RELATED"/>
    <property type="match status" value="1"/>
</dbReference>
<name>A0AAV4ENM3_9GAST</name>
<gene>
    <name evidence="2" type="ORF">ElyMa_000137200</name>
</gene>